<evidence type="ECO:0000313" key="2">
    <source>
        <dbReference type="Proteomes" id="UP000582090"/>
    </source>
</evidence>
<dbReference type="Proteomes" id="UP000582090">
    <property type="component" value="Unassembled WGS sequence"/>
</dbReference>
<gene>
    <name evidence="1" type="ORF">GGQ67_003617</name>
</gene>
<dbReference type="RefSeq" id="WP_183901452.1">
    <property type="nucleotide sequence ID" value="NZ_JACIDW010000013.1"/>
</dbReference>
<dbReference type="EMBL" id="JACIDW010000013">
    <property type="protein sequence ID" value="MBB3965936.1"/>
    <property type="molecule type" value="Genomic_DNA"/>
</dbReference>
<evidence type="ECO:0000313" key="1">
    <source>
        <dbReference type="EMBL" id="MBB3965936.1"/>
    </source>
</evidence>
<reference evidence="1 2" key="1">
    <citation type="submission" date="2020-08" db="EMBL/GenBank/DDBJ databases">
        <title>Genomic Encyclopedia of Type Strains, Phase IV (KMG-IV): sequencing the most valuable type-strain genomes for metagenomic binning, comparative biology and taxonomic classification.</title>
        <authorList>
            <person name="Goeker M."/>
        </authorList>
    </citation>
    <scope>NUCLEOTIDE SEQUENCE [LARGE SCALE GENOMIC DNA]</scope>
    <source>
        <strain evidence="1 2">DSM 26575</strain>
    </source>
</reference>
<comment type="caution">
    <text evidence="1">The sequence shown here is derived from an EMBL/GenBank/DDBJ whole genome shotgun (WGS) entry which is preliminary data.</text>
</comment>
<sequence>MTGMLPIVELLADAGTHQERADWLFACPYAVMYREHMTIRRILQGAGLLAGVGYLDAVVSLASAKRLADGGLPQTIVLQVHIAAQDLRAAARAGAEGAEC</sequence>
<proteinExistence type="predicted"/>
<accession>A0A7W6GDR9</accession>
<keyword evidence="2" id="KW-1185">Reference proteome</keyword>
<name>A0A7W6GDR9_9HYPH</name>
<dbReference type="AlphaFoldDB" id="A0A7W6GDR9"/>
<organism evidence="1 2">
    <name type="scientific">Rhizobium metallidurans</name>
    <dbReference type="NCBI Taxonomy" id="1265931"/>
    <lineage>
        <taxon>Bacteria</taxon>
        <taxon>Pseudomonadati</taxon>
        <taxon>Pseudomonadota</taxon>
        <taxon>Alphaproteobacteria</taxon>
        <taxon>Hyphomicrobiales</taxon>
        <taxon>Rhizobiaceae</taxon>
        <taxon>Rhizobium/Agrobacterium group</taxon>
        <taxon>Rhizobium</taxon>
    </lineage>
</organism>
<protein>
    <submittedName>
        <fullName evidence="1">Uncharacterized protein</fullName>
    </submittedName>
</protein>